<accession>A0A1M5Q3L9</accession>
<feature type="binding site" evidence="4">
    <location>
        <position position="193"/>
    </location>
    <ligand>
        <name>heme b</name>
        <dbReference type="ChEBI" id="CHEBI:60344"/>
    </ligand>
</feature>
<dbReference type="EMBL" id="FQVU01000004">
    <property type="protein sequence ID" value="SHH08847.1"/>
    <property type="molecule type" value="Genomic_DNA"/>
</dbReference>
<dbReference type="PIRSF" id="PIRSF000343">
    <property type="entry name" value="Haem_Oase"/>
    <property type="match status" value="1"/>
</dbReference>
<dbReference type="CDD" id="cd19165">
    <property type="entry name" value="HemeO"/>
    <property type="match status" value="1"/>
</dbReference>
<evidence type="ECO:0000256" key="4">
    <source>
        <dbReference type="PIRSR" id="PIRSR000343-1"/>
    </source>
</evidence>
<evidence type="ECO:0000256" key="3">
    <source>
        <dbReference type="ARBA" id="ARBA00023004"/>
    </source>
</evidence>
<dbReference type="STRING" id="1206085.SAMN05443575_3289"/>
<dbReference type="SUPFAM" id="SSF48613">
    <property type="entry name" value="Heme oxygenase-like"/>
    <property type="match status" value="1"/>
</dbReference>
<dbReference type="GO" id="GO:0006979">
    <property type="term" value="P:response to oxidative stress"/>
    <property type="evidence" value="ECO:0007669"/>
    <property type="project" value="TreeGrafter"/>
</dbReference>
<dbReference type="OrthoDB" id="5493802at2"/>
<keyword evidence="1 4" id="KW-0349">Heme</keyword>
<dbReference type="Proteomes" id="UP000186132">
    <property type="component" value="Unassembled WGS sequence"/>
</dbReference>
<dbReference type="AlphaFoldDB" id="A0A1M5Q3L9"/>
<dbReference type="GO" id="GO:0020037">
    <property type="term" value="F:heme binding"/>
    <property type="evidence" value="ECO:0007669"/>
    <property type="project" value="TreeGrafter"/>
</dbReference>
<dbReference type="GO" id="GO:0004392">
    <property type="term" value="F:heme oxygenase (decyclizing) activity"/>
    <property type="evidence" value="ECO:0007669"/>
    <property type="project" value="InterPro"/>
</dbReference>
<dbReference type="GO" id="GO:0042167">
    <property type="term" value="P:heme catabolic process"/>
    <property type="evidence" value="ECO:0007669"/>
    <property type="project" value="TreeGrafter"/>
</dbReference>
<dbReference type="Pfam" id="PF01126">
    <property type="entry name" value="Heme_oxygenase"/>
    <property type="match status" value="1"/>
</dbReference>
<evidence type="ECO:0000313" key="7">
    <source>
        <dbReference type="Proteomes" id="UP000186132"/>
    </source>
</evidence>
<dbReference type="InterPro" id="IPR016084">
    <property type="entry name" value="Haem_Oase-like_multi-hlx"/>
</dbReference>
<dbReference type="PANTHER" id="PTHR10720">
    <property type="entry name" value="HEME OXYGENASE"/>
    <property type="match status" value="1"/>
</dbReference>
<gene>
    <name evidence="6" type="ORF">SAMN05443575_3289</name>
</gene>
<dbReference type="InterPro" id="IPR016053">
    <property type="entry name" value="Haem_Oase-like"/>
</dbReference>
<feature type="binding site" evidence="4">
    <location>
        <position position="145"/>
    </location>
    <ligand>
        <name>heme b</name>
        <dbReference type="ChEBI" id="CHEBI:60344"/>
    </ligand>
</feature>
<feature type="binding site" description="axial binding residue" evidence="5">
    <location>
        <position position="36"/>
    </location>
    <ligand>
        <name>heme b</name>
        <dbReference type="ChEBI" id="CHEBI:60344"/>
    </ligand>
    <ligandPart>
        <name>Fe</name>
        <dbReference type="ChEBI" id="CHEBI:18248"/>
    </ligandPart>
</feature>
<evidence type="ECO:0000256" key="2">
    <source>
        <dbReference type="ARBA" id="ARBA00022723"/>
    </source>
</evidence>
<dbReference type="InterPro" id="IPR002051">
    <property type="entry name" value="Haem_Oase"/>
</dbReference>
<evidence type="ECO:0000313" key="6">
    <source>
        <dbReference type="EMBL" id="SHH08847.1"/>
    </source>
</evidence>
<dbReference type="Gene3D" id="1.20.910.10">
    <property type="entry name" value="Heme oxygenase-like"/>
    <property type="match status" value="1"/>
</dbReference>
<reference evidence="6 7" key="1">
    <citation type="submission" date="2016-11" db="EMBL/GenBank/DDBJ databases">
        <authorList>
            <person name="Jaros S."/>
            <person name="Januszkiewicz K."/>
            <person name="Wedrychowicz H."/>
        </authorList>
    </citation>
    <scope>NUCLEOTIDE SEQUENCE [LARGE SCALE GENOMIC DNA]</scope>
    <source>
        <strain evidence="6 7">DSM 45627</strain>
    </source>
</reference>
<protein>
    <submittedName>
        <fullName evidence="6">Heme oxygenase</fullName>
    </submittedName>
</protein>
<dbReference type="GO" id="GO:0006788">
    <property type="term" value="P:heme oxidation"/>
    <property type="evidence" value="ECO:0007669"/>
    <property type="project" value="InterPro"/>
</dbReference>
<dbReference type="PANTHER" id="PTHR10720:SF0">
    <property type="entry name" value="HEME OXYGENASE"/>
    <property type="match status" value="1"/>
</dbReference>
<evidence type="ECO:0000256" key="1">
    <source>
        <dbReference type="ARBA" id="ARBA00022617"/>
    </source>
</evidence>
<dbReference type="PRINTS" id="PR00088">
    <property type="entry name" value="HAEMOXYGNASE"/>
</dbReference>
<evidence type="ECO:0000256" key="5">
    <source>
        <dbReference type="PIRSR" id="PIRSR000343-2"/>
    </source>
</evidence>
<sequence length="241" mass="26323">MTAPERTGTIGTVDTVDTVAGPPLTARLRAATRDAHERAETTPFVADLVAGRVPFRGYVALVVQNWAIYRALEGVAERWAADPVAGAFVIPELMRVPSIERDLAHLAPQWREVAERLVLPATTTYVARLETHAATRPEAYVAHHYVRYLGDLSGGQVVGRSVERAYGEDGERSSSFYRFDAIAKIKPFRDEYRRRLDDAPLTAAQRDGVVAEAVTAFELNVDVLRELGAAGRDTATGPLPG</sequence>
<keyword evidence="3 5" id="KW-0408">Iron</keyword>
<proteinExistence type="predicted"/>
<name>A0A1M5Q3L9_9ACTN</name>
<dbReference type="GO" id="GO:0046872">
    <property type="term" value="F:metal ion binding"/>
    <property type="evidence" value="ECO:0007669"/>
    <property type="project" value="UniProtKB-KW"/>
</dbReference>
<feature type="binding site" evidence="4">
    <location>
        <position position="29"/>
    </location>
    <ligand>
        <name>heme b</name>
        <dbReference type="ChEBI" id="CHEBI:60344"/>
    </ligand>
</feature>
<keyword evidence="2 5" id="KW-0479">Metal-binding</keyword>
<keyword evidence="7" id="KW-1185">Reference proteome</keyword>
<organism evidence="6 7">
    <name type="scientific">Jatrophihabitans endophyticus</name>
    <dbReference type="NCBI Taxonomy" id="1206085"/>
    <lineage>
        <taxon>Bacteria</taxon>
        <taxon>Bacillati</taxon>
        <taxon>Actinomycetota</taxon>
        <taxon>Actinomycetes</taxon>
        <taxon>Jatrophihabitantales</taxon>
        <taxon>Jatrophihabitantaceae</taxon>
        <taxon>Jatrophihabitans</taxon>
    </lineage>
</organism>